<keyword evidence="2" id="KW-1185">Reference proteome</keyword>
<comment type="caution">
    <text evidence="1">The sequence shown here is derived from an EMBL/GenBank/DDBJ whole genome shotgun (WGS) entry which is preliminary data.</text>
</comment>
<reference evidence="1 2" key="1">
    <citation type="journal article" date="2015" name="Antonie Van Leeuwenhoek">
        <title>Oceanobacillus bengalensis sp. nov., a bacterium isolated from seawater of the Bay of Bengal.</title>
        <authorList>
            <person name="Yongchang O."/>
            <person name="Xiang W."/>
            <person name="Wang G."/>
        </authorList>
    </citation>
    <scope>NUCLEOTIDE SEQUENCE [LARGE SCALE GENOMIC DNA]</scope>
    <source>
        <strain evidence="1 2">MCCC 1K00260</strain>
    </source>
</reference>
<proteinExistence type="predicted"/>
<dbReference type="AlphaFoldDB" id="A0A494YRQ3"/>
<evidence type="ECO:0000313" key="1">
    <source>
        <dbReference type="EMBL" id="RKQ12263.1"/>
    </source>
</evidence>
<gene>
    <name evidence="1" type="ORF">D8M05_18730</name>
</gene>
<dbReference type="RefSeq" id="WP_121134511.1">
    <property type="nucleotide sequence ID" value="NZ_JBHUFK010000004.1"/>
</dbReference>
<dbReference type="OrthoDB" id="2737310at2"/>
<protein>
    <submittedName>
        <fullName evidence="1">EcsC family protein</fullName>
    </submittedName>
</protein>
<dbReference type="Proteomes" id="UP000281813">
    <property type="component" value="Unassembled WGS sequence"/>
</dbReference>
<organism evidence="1 2">
    <name type="scientific">Oceanobacillus bengalensis</name>
    <dbReference type="NCBI Taxonomy" id="1435466"/>
    <lineage>
        <taxon>Bacteria</taxon>
        <taxon>Bacillati</taxon>
        <taxon>Bacillota</taxon>
        <taxon>Bacilli</taxon>
        <taxon>Bacillales</taxon>
        <taxon>Bacillaceae</taxon>
        <taxon>Oceanobacillus</taxon>
    </lineage>
</organism>
<accession>A0A494YRQ3</accession>
<dbReference type="PANTHER" id="PTHR41260:SF1">
    <property type="entry name" value="PROTEIN ECSC"/>
    <property type="match status" value="1"/>
</dbReference>
<dbReference type="PANTHER" id="PTHR41260">
    <property type="entry name" value="PROTEIN ECSC"/>
    <property type="match status" value="1"/>
</dbReference>
<dbReference type="EMBL" id="RBZO01000047">
    <property type="protein sequence ID" value="RKQ12263.1"/>
    <property type="molecule type" value="Genomic_DNA"/>
</dbReference>
<sequence>MTTVESQDYLLDELKKIEDWENDQKDLWFWEKLGRLPFALLDKVTPKFVQDKIATIIDELGKYIHTGGEYLVKEEVVLKKFNQKGFVPKYEAFTLSDVQHFPLSEMDDIANDIRTSKTKLATVQGATTGIGGIFTLSIDIPLLIGLSLKVLQEIAISYGYDPNDKAERVFIVKCLQFTSSDIVGKKAILEELSAYQSDNQKKQMLSQLQGWREVVFTYRDNFGWKKLFQMVPIAGIIFGAFLNRSTVGDVAEAGIMLYRKRRIMERMNQEEASL</sequence>
<dbReference type="Pfam" id="PF12787">
    <property type="entry name" value="EcsC"/>
    <property type="match status" value="1"/>
</dbReference>
<name>A0A494YRQ3_9BACI</name>
<evidence type="ECO:0000313" key="2">
    <source>
        <dbReference type="Proteomes" id="UP000281813"/>
    </source>
</evidence>
<dbReference type="InterPro" id="IPR024787">
    <property type="entry name" value="EcsC"/>
</dbReference>